<evidence type="ECO:0000313" key="2">
    <source>
        <dbReference type="Proteomes" id="UP001558613"/>
    </source>
</evidence>
<reference evidence="1 2" key="1">
    <citation type="submission" date="2023-09" db="EMBL/GenBank/DDBJ databases">
        <authorList>
            <person name="Wang M."/>
        </authorList>
    </citation>
    <scope>NUCLEOTIDE SEQUENCE [LARGE SCALE GENOMIC DNA]</scope>
    <source>
        <strain evidence="1">GT-2023</strain>
        <tissue evidence="1">Liver</tissue>
    </source>
</reference>
<keyword evidence="2" id="KW-1185">Reference proteome</keyword>
<name>A0ABR3N3I3_9TELE</name>
<proteinExistence type="predicted"/>
<gene>
    <name evidence="1" type="ORF">QQF64_030397</name>
</gene>
<organism evidence="1 2">
    <name type="scientific">Cirrhinus molitorella</name>
    <name type="common">mud carp</name>
    <dbReference type="NCBI Taxonomy" id="172907"/>
    <lineage>
        <taxon>Eukaryota</taxon>
        <taxon>Metazoa</taxon>
        <taxon>Chordata</taxon>
        <taxon>Craniata</taxon>
        <taxon>Vertebrata</taxon>
        <taxon>Euteleostomi</taxon>
        <taxon>Actinopterygii</taxon>
        <taxon>Neopterygii</taxon>
        <taxon>Teleostei</taxon>
        <taxon>Ostariophysi</taxon>
        <taxon>Cypriniformes</taxon>
        <taxon>Cyprinidae</taxon>
        <taxon>Labeoninae</taxon>
        <taxon>Labeonini</taxon>
        <taxon>Cirrhinus</taxon>
    </lineage>
</organism>
<evidence type="ECO:0000313" key="1">
    <source>
        <dbReference type="EMBL" id="KAL1271381.1"/>
    </source>
</evidence>
<sequence>MPAYPSGTGPPIVPLSFLSYVYVPLLSLSNHGDMQIVPSIHLVPLQWQKSRVVTGQGSYLQHYHIWGLALLGHSKYTTGQFVMAKAAGSEAFVSIL</sequence>
<dbReference type="EMBL" id="JAYMGO010000007">
    <property type="protein sequence ID" value="KAL1271381.1"/>
    <property type="molecule type" value="Genomic_DNA"/>
</dbReference>
<accession>A0ABR3N3I3</accession>
<comment type="caution">
    <text evidence="1">The sequence shown here is derived from an EMBL/GenBank/DDBJ whole genome shotgun (WGS) entry which is preliminary data.</text>
</comment>
<protein>
    <submittedName>
        <fullName evidence="1">Uncharacterized protein</fullName>
    </submittedName>
</protein>
<dbReference type="Proteomes" id="UP001558613">
    <property type="component" value="Unassembled WGS sequence"/>
</dbReference>